<keyword evidence="6" id="KW-0032">Aminotransferase</keyword>
<dbReference type="InterPro" id="IPR054542">
    <property type="entry name" value="Cys_met_metab_PP"/>
</dbReference>
<dbReference type="Gene3D" id="3.90.1150.10">
    <property type="entry name" value="Aspartate Aminotransferase, domain 1"/>
    <property type="match status" value="1"/>
</dbReference>
<keyword evidence="2 3" id="KW-0663">Pyridoxal phosphate</keyword>
<comment type="function">
    <text evidence="3">Catalyzes the formation of L-homocysteine from O-succinyl-L-homoserine (OSHS) and hydrogen sulfide.</text>
</comment>
<keyword evidence="3" id="KW-0808">Transferase</keyword>
<comment type="pathway">
    <text evidence="3">Amino-acid biosynthesis; L-methionine biosynthesis via de novo pathway; L-homocysteine from O-succinyl-L-homoserine: step 1/1.</text>
</comment>
<comment type="cofactor">
    <cofactor evidence="1 3 4">
        <name>pyridoxal 5'-phosphate</name>
        <dbReference type="ChEBI" id="CHEBI:597326"/>
    </cofactor>
</comment>
<evidence type="ECO:0000256" key="3">
    <source>
        <dbReference type="HAMAP-Rule" id="MF_02056"/>
    </source>
</evidence>
<evidence type="ECO:0000313" key="6">
    <source>
        <dbReference type="EMBL" id="MEA5261024.1"/>
    </source>
</evidence>
<proteinExistence type="inferred from homology"/>
<dbReference type="HAMAP" id="MF_02056">
    <property type="entry name" value="MetZ"/>
    <property type="match status" value="1"/>
</dbReference>
<dbReference type="InterPro" id="IPR015421">
    <property type="entry name" value="PyrdxlP-dep_Trfase_major"/>
</dbReference>
<dbReference type="InterPro" id="IPR015424">
    <property type="entry name" value="PyrdxlP-dep_Trfase"/>
</dbReference>
<comment type="caution">
    <text evidence="6">The sequence shown here is derived from an EMBL/GenBank/DDBJ whole genome shotgun (WGS) entry which is preliminary data.</text>
</comment>
<protein>
    <recommendedName>
        <fullName evidence="3">O-succinylhomoserine sulfhydrylase</fullName>
        <shortName evidence="3">OSH sulfhydrylase</shortName>
        <shortName evidence="3">OSHS sulfhydrylase</shortName>
        <ecNumber evidence="3">2.5.1.-</ecNumber>
    </recommendedName>
</protein>
<feature type="modified residue" description="N6-(pyridoxal phosphate)lysine" evidence="3">
    <location>
        <position position="203"/>
    </location>
</feature>
<dbReference type="InterPro" id="IPR000277">
    <property type="entry name" value="Cys/Met-Metab_PyrdxlP-dep_enz"/>
</dbReference>
<sequence>MKKQTKAIRIQAERSQNREHSVPLYLTSSFTFEDAEQGRAIFADEIEGNIYSRYMNPNVDEFVEKMCMLENTEDGIAFATGMAANFAAMAGLLKSGDHVVASKALFGSCIQILSKILPKWGITTTFVDGHDLHAWEAAIQDNTKFLFCESPSNPGLDLIDLEAICQLKAKHNLILAVDNCFATPVIQTPADWGADLVIHSATKYIDGQGRVLGGVICGRESLINEIRFFSRHTGPSMSPFNAWVLSKSLETIHLRIEKHSDNAFKLAQALEKNPALNAVKYPFLTSHPQFELAKKQMRMGGAILTIDIKGGFEMVNEVSKHIQIASISPNLGDTRTIITHPASTTHSKLSPEQRAEVGITDGLVRIAVGLEAIEDLIEDFEQALEKATLLLPKEEEEETAVAE</sequence>
<dbReference type="InterPro" id="IPR015422">
    <property type="entry name" value="PyrdxlP-dep_Trfase_small"/>
</dbReference>
<dbReference type="PIRSF" id="PIRSF001434">
    <property type="entry name" value="CGS"/>
    <property type="match status" value="1"/>
</dbReference>
<dbReference type="PROSITE" id="PS00868">
    <property type="entry name" value="CYS_MET_METAB_PP"/>
    <property type="match status" value="1"/>
</dbReference>
<comment type="similarity">
    <text evidence="3">Belongs to the trans-sulfuration enzymes family. MetZ subfamily.</text>
</comment>
<reference evidence="6 7" key="1">
    <citation type="submission" date="2023-12" db="EMBL/GenBank/DDBJ databases">
        <title>Novel species of the genus Arcicella isolated from rivers.</title>
        <authorList>
            <person name="Lu H."/>
        </authorList>
    </citation>
    <scope>NUCLEOTIDE SEQUENCE [LARGE SCALE GENOMIC DNA]</scope>
    <source>
        <strain evidence="6 7">LMG 21963</strain>
    </source>
</reference>
<dbReference type="PANTHER" id="PTHR11808">
    <property type="entry name" value="TRANS-SULFURATION ENZYME FAMILY MEMBER"/>
    <property type="match status" value="1"/>
</dbReference>
<feature type="coiled-coil region" evidence="5">
    <location>
        <begin position="370"/>
        <end position="397"/>
    </location>
</feature>
<dbReference type="EMBL" id="JAYFUL010000085">
    <property type="protein sequence ID" value="MEA5261024.1"/>
    <property type="molecule type" value="Genomic_DNA"/>
</dbReference>
<name>A0ABU5QWD5_9BACT</name>
<dbReference type="Gene3D" id="3.40.640.10">
    <property type="entry name" value="Type I PLP-dependent aspartate aminotransferase-like (Major domain)"/>
    <property type="match status" value="1"/>
</dbReference>
<dbReference type="EC" id="2.5.1.-" evidence="3"/>
<dbReference type="Pfam" id="PF01053">
    <property type="entry name" value="Cys_Met_Meta_PP"/>
    <property type="match status" value="1"/>
</dbReference>
<keyword evidence="5" id="KW-0175">Coiled coil</keyword>
<dbReference type="InterPro" id="IPR006234">
    <property type="entry name" value="O-succ-hSer_sulfhydrylase"/>
</dbReference>
<dbReference type="RefSeq" id="WP_323254059.1">
    <property type="nucleotide sequence ID" value="NZ_JAYFUL010000085.1"/>
</dbReference>
<dbReference type="CDD" id="cd00614">
    <property type="entry name" value="CGS_like"/>
    <property type="match status" value="1"/>
</dbReference>
<gene>
    <name evidence="3" type="primary">metZ</name>
    <name evidence="6" type="ORF">VB264_24715</name>
</gene>
<keyword evidence="3" id="KW-0486">Methionine biosynthesis</keyword>
<keyword evidence="3" id="KW-0028">Amino-acid biosynthesis</keyword>
<evidence type="ECO:0000313" key="7">
    <source>
        <dbReference type="Proteomes" id="UP001304671"/>
    </source>
</evidence>
<evidence type="ECO:0000256" key="1">
    <source>
        <dbReference type="ARBA" id="ARBA00001933"/>
    </source>
</evidence>
<dbReference type="GO" id="GO:0008483">
    <property type="term" value="F:transaminase activity"/>
    <property type="evidence" value="ECO:0007669"/>
    <property type="project" value="UniProtKB-KW"/>
</dbReference>
<evidence type="ECO:0000256" key="5">
    <source>
        <dbReference type="SAM" id="Coils"/>
    </source>
</evidence>
<accession>A0ABU5QWD5</accession>
<comment type="subunit">
    <text evidence="3">Homotetramer.</text>
</comment>
<dbReference type="Proteomes" id="UP001304671">
    <property type="component" value="Unassembled WGS sequence"/>
</dbReference>
<dbReference type="PANTHER" id="PTHR11808:SF80">
    <property type="entry name" value="CYSTATHIONINE GAMMA-LYASE"/>
    <property type="match status" value="1"/>
</dbReference>
<comment type="catalytic activity">
    <reaction evidence="3">
        <text>O-succinyl-L-homoserine + hydrogen sulfide = L-homocysteine + succinate</text>
        <dbReference type="Rhea" id="RHEA:27826"/>
        <dbReference type="ChEBI" id="CHEBI:29919"/>
        <dbReference type="ChEBI" id="CHEBI:30031"/>
        <dbReference type="ChEBI" id="CHEBI:57661"/>
        <dbReference type="ChEBI" id="CHEBI:58199"/>
    </reaction>
</comment>
<evidence type="ECO:0000256" key="4">
    <source>
        <dbReference type="RuleBase" id="RU362118"/>
    </source>
</evidence>
<keyword evidence="7" id="KW-1185">Reference proteome</keyword>
<evidence type="ECO:0000256" key="2">
    <source>
        <dbReference type="ARBA" id="ARBA00022898"/>
    </source>
</evidence>
<organism evidence="6 7">
    <name type="scientific">Arcicella aquatica</name>
    <dbReference type="NCBI Taxonomy" id="217141"/>
    <lineage>
        <taxon>Bacteria</taxon>
        <taxon>Pseudomonadati</taxon>
        <taxon>Bacteroidota</taxon>
        <taxon>Cytophagia</taxon>
        <taxon>Cytophagales</taxon>
        <taxon>Flectobacillaceae</taxon>
        <taxon>Arcicella</taxon>
    </lineage>
</organism>
<dbReference type="SUPFAM" id="SSF53383">
    <property type="entry name" value="PLP-dependent transferases"/>
    <property type="match status" value="1"/>
</dbReference>